<organism evidence="9 10">
    <name type="scientific">Tumebacillus flagellatus</name>
    <dbReference type="NCBI Taxonomy" id="1157490"/>
    <lineage>
        <taxon>Bacteria</taxon>
        <taxon>Bacillati</taxon>
        <taxon>Bacillota</taxon>
        <taxon>Bacilli</taxon>
        <taxon>Bacillales</taxon>
        <taxon>Alicyclobacillaceae</taxon>
        <taxon>Tumebacillus</taxon>
    </lineage>
</organism>
<comment type="caution">
    <text evidence="9">The sequence shown here is derived from an EMBL/GenBank/DDBJ whole genome shotgun (WGS) entry which is preliminary data.</text>
</comment>
<sequence>MNVMDAIMTRRNVKLFKPDPVAREKVLEWLQAAAYAPNHRMTEPWEILWIGPETRAQIPHKNNFGGAPVLLAVLSTPGSTPVDRDEHYAAVSCFLQNFMLAAHAEGVGTGWSSAGLSEKVRELLGVEPGTEVVGLIPVGYPEVTPAPKDRAPITAKLKELP</sequence>
<dbReference type="OrthoDB" id="9804207at2"/>
<dbReference type="InterPro" id="IPR026021">
    <property type="entry name" value="YdjA-like"/>
</dbReference>
<feature type="domain" description="Nitroreductase" evidence="8">
    <location>
        <begin position="7"/>
        <end position="58"/>
    </location>
</feature>
<dbReference type="Proteomes" id="UP000027931">
    <property type="component" value="Unassembled WGS sequence"/>
</dbReference>
<dbReference type="CDD" id="cd02135">
    <property type="entry name" value="YdjA-like"/>
    <property type="match status" value="1"/>
</dbReference>
<gene>
    <name evidence="9" type="ORF">EL26_12520</name>
</gene>
<dbReference type="SUPFAM" id="SSF55469">
    <property type="entry name" value="FMN-dependent nitroreductase-like"/>
    <property type="match status" value="1"/>
</dbReference>
<keyword evidence="7" id="KW-0520">NAD</keyword>
<comment type="cofactor">
    <cofactor evidence="1">
        <name>FMN</name>
        <dbReference type="ChEBI" id="CHEBI:58210"/>
    </cofactor>
</comment>
<keyword evidence="5" id="KW-0521">NADP</keyword>
<dbReference type="Pfam" id="PF00881">
    <property type="entry name" value="Nitroreductase"/>
    <property type="match status" value="2"/>
</dbReference>
<name>A0A074LP81_9BACL</name>
<evidence type="ECO:0000256" key="2">
    <source>
        <dbReference type="ARBA" id="ARBA00007118"/>
    </source>
</evidence>
<dbReference type="AlphaFoldDB" id="A0A074LP81"/>
<dbReference type="PANTHER" id="PTHR43821">
    <property type="entry name" value="NAD(P)H NITROREDUCTASE YDJA-RELATED"/>
    <property type="match status" value="1"/>
</dbReference>
<evidence type="ECO:0000256" key="3">
    <source>
        <dbReference type="ARBA" id="ARBA00022630"/>
    </source>
</evidence>
<keyword evidence="10" id="KW-1185">Reference proteome</keyword>
<evidence type="ECO:0000313" key="10">
    <source>
        <dbReference type="Proteomes" id="UP000027931"/>
    </source>
</evidence>
<protein>
    <submittedName>
        <fullName evidence="9">Nitroreductase</fullName>
    </submittedName>
</protein>
<dbReference type="EMBL" id="JMIR01000016">
    <property type="protein sequence ID" value="KEO82914.1"/>
    <property type="molecule type" value="Genomic_DNA"/>
</dbReference>
<keyword evidence="6" id="KW-0560">Oxidoreductase</keyword>
<feature type="domain" description="Nitroreductase" evidence="8">
    <location>
        <begin position="62"/>
        <end position="140"/>
    </location>
</feature>
<evidence type="ECO:0000256" key="6">
    <source>
        <dbReference type="ARBA" id="ARBA00023002"/>
    </source>
</evidence>
<accession>A0A074LP81</accession>
<dbReference type="STRING" id="1157490.EL26_12520"/>
<dbReference type="InterPro" id="IPR000415">
    <property type="entry name" value="Nitroreductase-like"/>
</dbReference>
<evidence type="ECO:0000259" key="8">
    <source>
        <dbReference type="Pfam" id="PF00881"/>
    </source>
</evidence>
<dbReference type="InterPro" id="IPR052530">
    <property type="entry name" value="NAD(P)H_nitroreductase"/>
</dbReference>
<dbReference type="eggNOG" id="COG0778">
    <property type="taxonomic scope" value="Bacteria"/>
</dbReference>
<keyword evidence="4" id="KW-0288">FMN</keyword>
<dbReference type="GO" id="GO:0016491">
    <property type="term" value="F:oxidoreductase activity"/>
    <property type="evidence" value="ECO:0007669"/>
    <property type="project" value="UniProtKB-KW"/>
</dbReference>
<dbReference type="Gene3D" id="3.40.109.10">
    <property type="entry name" value="NADH Oxidase"/>
    <property type="match status" value="1"/>
</dbReference>
<reference evidence="9 10" key="1">
    <citation type="journal article" date="2013" name="Int. J. Syst. Evol. Microbiol.">
        <title>Tumebacillus flagellatus sp. nov., an alpha-amylase/pullulanase-producing bacterium isolated from cassava wastewater.</title>
        <authorList>
            <person name="Wang Q."/>
            <person name="Xie N."/>
            <person name="Qin Y."/>
            <person name="Shen N."/>
            <person name="Zhu J."/>
            <person name="Mi H."/>
            <person name="Huang R."/>
        </authorList>
    </citation>
    <scope>NUCLEOTIDE SEQUENCE [LARGE SCALE GENOMIC DNA]</scope>
    <source>
        <strain evidence="9 10">GST4</strain>
    </source>
</reference>
<evidence type="ECO:0000256" key="1">
    <source>
        <dbReference type="ARBA" id="ARBA00001917"/>
    </source>
</evidence>
<keyword evidence="3" id="KW-0285">Flavoprotein</keyword>
<evidence type="ECO:0000256" key="7">
    <source>
        <dbReference type="ARBA" id="ARBA00023027"/>
    </source>
</evidence>
<dbReference type="InterPro" id="IPR029479">
    <property type="entry name" value="Nitroreductase"/>
</dbReference>
<evidence type="ECO:0000256" key="5">
    <source>
        <dbReference type="ARBA" id="ARBA00022857"/>
    </source>
</evidence>
<evidence type="ECO:0000256" key="4">
    <source>
        <dbReference type="ARBA" id="ARBA00022643"/>
    </source>
</evidence>
<proteinExistence type="inferred from homology"/>
<dbReference type="PANTHER" id="PTHR43821:SF1">
    <property type="entry name" value="NAD(P)H NITROREDUCTASE YDJA-RELATED"/>
    <property type="match status" value="1"/>
</dbReference>
<comment type="similarity">
    <text evidence="2">Belongs to the nitroreductase family.</text>
</comment>
<evidence type="ECO:0000313" key="9">
    <source>
        <dbReference type="EMBL" id="KEO82914.1"/>
    </source>
</evidence>